<evidence type="ECO:0000256" key="3">
    <source>
        <dbReference type="ARBA" id="ARBA00022833"/>
    </source>
</evidence>
<organism evidence="7 8">
    <name type="scientific">Aphidius gifuensis</name>
    <name type="common">Parasitoid wasp</name>
    <dbReference type="NCBI Taxonomy" id="684658"/>
    <lineage>
        <taxon>Eukaryota</taxon>
        <taxon>Metazoa</taxon>
        <taxon>Ecdysozoa</taxon>
        <taxon>Arthropoda</taxon>
        <taxon>Hexapoda</taxon>
        <taxon>Insecta</taxon>
        <taxon>Pterygota</taxon>
        <taxon>Neoptera</taxon>
        <taxon>Endopterygota</taxon>
        <taxon>Hymenoptera</taxon>
        <taxon>Apocrita</taxon>
        <taxon>Ichneumonoidea</taxon>
        <taxon>Braconidae</taxon>
        <taxon>Aphidiinae</taxon>
        <taxon>Aphidius</taxon>
    </lineage>
</organism>
<dbReference type="Gene3D" id="6.20.210.20">
    <property type="entry name" value="THAP domain"/>
    <property type="match status" value="1"/>
</dbReference>
<evidence type="ECO:0000313" key="7">
    <source>
        <dbReference type="EMBL" id="KAF7997341.1"/>
    </source>
</evidence>
<dbReference type="InterPro" id="IPR006612">
    <property type="entry name" value="THAP_Znf"/>
</dbReference>
<dbReference type="Pfam" id="PF13613">
    <property type="entry name" value="HTH_Tnp_4"/>
    <property type="match status" value="1"/>
</dbReference>
<proteinExistence type="predicted"/>
<dbReference type="InterPro" id="IPR038441">
    <property type="entry name" value="THAP_Znf_sf"/>
</dbReference>
<dbReference type="InterPro" id="IPR027805">
    <property type="entry name" value="Transposase_HTH_dom"/>
</dbReference>
<evidence type="ECO:0000259" key="6">
    <source>
        <dbReference type="PROSITE" id="PS50950"/>
    </source>
</evidence>
<evidence type="ECO:0000256" key="4">
    <source>
        <dbReference type="ARBA" id="ARBA00023125"/>
    </source>
</evidence>
<dbReference type="GO" id="GO:0008270">
    <property type="term" value="F:zinc ion binding"/>
    <property type="evidence" value="ECO:0007669"/>
    <property type="project" value="UniProtKB-KW"/>
</dbReference>
<evidence type="ECO:0000256" key="5">
    <source>
        <dbReference type="PROSITE-ProRule" id="PRU00309"/>
    </source>
</evidence>
<reference evidence="7 8" key="1">
    <citation type="submission" date="2020-08" db="EMBL/GenBank/DDBJ databases">
        <title>Aphidius gifuensis genome sequencing and assembly.</title>
        <authorList>
            <person name="Du Z."/>
        </authorList>
    </citation>
    <scope>NUCLEOTIDE SEQUENCE [LARGE SCALE GENOMIC DNA]</scope>
    <source>
        <strain evidence="7">YNYX2018</strain>
        <tissue evidence="7">Adults</tissue>
    </source>
</reference>
<dbReference type="PROSITE" id="PS50950">
    <property type="entry name" value="ZF_THAP"/>
    <property type="match status" value="1"/>
</dbReference>
<dbReference type="SUPFAM" id="SSF57716">
    <property type="entry name" value="Glucocorticoid receptor-like (DNA-binding domain)"/>
    <property type="match status" value="1"/>
</dbReference>
<dbReference type="PANTHER" id="PTHR23080">
    <property type="entry name" value="THAP DOMAIN PROTEIN"/>
    <property type="match status" value="1"/>
</dbReference>
<gene>
    <name evidence="7" type="ORF">HCN44_005618</name>
</gene>
<keyword evidence="2 5" id="KW-0863">Zinc-finger</keyword>
<keyword evidence="4 5" id="KW-0238">DNA-binding</keyword>
<dbReference type="OrthoDB" id="6598185at2759"/>
<sequence length="445" mass="50512">MNNPRGSKDVFKKKCSVCGFQSKNNSEVSFHVYPRDIKMREKWIDALRTDKSKLNFASSLIVCSQHFNPKTDFLERPPGIGTKRRGLKPTAVPSYEIIPRPSTRSNSEVDTLITINNTVSNPIQSSSIFESDINNQSVLIDHNEIFDDISEISIIENSYNSPEITLQVSETEETMNEVDVVEETSFNDKSVESFIRKMIKTDKQLDGFTGLHSFSLFTSIVNNIVKSKSDNNLSYDVMDIEDAVLLTFIKLKLNITYVCLAAIFKVTEKKAQEIFIDTLNELESLFSNMLDWPSNNEITMGKLEEQNYENYSDYTDASRVKFIISIASTGLISYVSKAFNNKLFSQAEIGDDDCTKTDKGFEIDIECTTVNLQLLESKLKTEIQCDGIKIETDDSHVDIENTLRRIKIFKILNGTIPNYLSLYCEKIMHVICGLFNLGVSHDLQN</sequence>
<name>A0A834Y3H9_APHGI</name>
<keyword evidence="8" id="KW-1185">Reference proteome</keyword>
<dbReference type="SMART" id="SM00692">
    <property type="entry name" value="DM3"/>
    <property type="match status" value="1"/>
</dbReference>
<evidence type="ECO:0000256" key="1">
    <source>
        <dbReference type="ARBA" id="ARBA00022723"/>
    </source>
</evidence>
<comment type="caution">
    <text evidence="7">The sequence shown here is derived from an EMBL/GenBank/DDBJ whole genome shotgun (WGS) entry which is preliminary data.</text>
</comment>
<dbReference type="AlphaFoldDB" id="A0A834Y3H9"/>
<dbReference type="Proteomes" id="UP000639338">
    <property type="component" value="Unassembled WGS sequence"/>
</dbReference>
<dbReference type="EMBL" id="JACMRX010000001">
    <property type="protein sequence ID" value="KAF7997341.1"/>
    <property type="molecule type" value="Genomic_DNA"/>
</dbReference>
<feature type="domain" description="THAP-type" evidence="6">
    <location>
        <begin position="11"/>
        <end position="96"/>
    </location>
</feature>
<evidence type="ECO:0000256" key="2">
    <source>
        <dbReference type="ARBA" id="ARBA00022771"/>
    </source>
</evidence>
<dbReference type="Pfam" id="PF05485">
    <property type="entry name" value="THAP"/>
    <property type="match status" value="1"/>
</dbReference>
<accession>A0A834Y3H9</accession>
<keyword evidence="3" id="KW-0862">Zinc</keyword>
<keyword evidence="1" id="KW-0479">Metal-binding</keyword>
<dbReference type="SMART" id="SM00980">
    <property type="entry name" value="THAP"/>
    <property type="match status" value="1"/>
</dbReference>
<dbReference type="GO" id="GO:0003677">
    <property type="term" value="F:DNA binding"/>
    <property type="evidence" value="ECO:0007669"/>
    <property type="project" value="UniProtKB-UniRule"/>
</dbReference>
<evidence type="ECO:0000313" key="8">
    <source>
        <dbReference type="Proteomes" id="UP000639338"/>
    </source>
</evidence>
<protein>
    <recommendedName>
        <fullName evidence="6">THAP-type domain-containing protein</fullName>
    </recommendedName>
</protein>